<name>A0ABR9EBG8_9GAMM</name>
<feature type="chain" id="PRO_5046541875" evidence="1">
    <location>
        <begin position="27"/>
        <end position="334"/>
    </location>
</feature>
<reference evidence="2 3" key="1">
    <citation type="submission" date="2015-03" db="EMBL/GenBank/DDBJ databases">
        <title>Genome sequence of Pseudoalteromonas aurantia.</title>
        <authorList>
            <person name="Xie B.-B."/>
            <person name="Rong J.-C."/>
            <person name="Qin Q.-L."/>
            <person name="Zhang Y.-Z."/>
        </authorList>
    </citation>
    <scope>NUCLEOTIDE SEQUENCE [LARGE SCALE GENOMIC DNA]</scope>
    <source>
        <strain evidence="2 3">208</strain>
    </source>
</reference>
<dbReference type="Proteomes" id="UP000615755">
    <property type="component" value="Unassembled WGS sequence"/>
</dbReference>
<comment type="caution">
    <text evidence="2">The sequence shown here is derived from an EMBL/GenBank/DDBJ whole genome shotgun (WGS) entry which is preliminary data.</text>
</comment>
<dbReference type="RefSeq" id="WP_192507602.1">
    <property type="nucleotide sequence ID" value="NZ_AQGV01000012.1"/>
</dbReference>
<proteinExistence type="predicted"/>
<accession>A0ABR9EBG8</accession>
<sequence>MKLFKGLSFTIALLLSVFALPHKSYAHGFMLSNLVLTATVSSNSNYEIYPHQYNSASCKKAEEWKFSVHDILNYDWLENAMLMTNGECYINGLTTNDAAIDGMLQDIYEPAMDQFSLIRQNFQEINTQIVNNIAYESDGKISKIDTTIVGDIVISIDGVVNSNGDVPVKIHGFDAVTVGKITKKILFSNVHIYPKITYASVNLKGRYNIHNRTLNIDSNLSNFRPDVAVDVDIPSFLDLLDRLTPKIFETLQREFGRIVIDVFKFVGVDVINKAPQAVQHNVTVSNSSIVPITQLDSYQSGDRVKMDIILSWGQVRLVDAQSDIALRIWLTYIF</sequence>
<keyword evidence="3" id="KW-1185">Reference proteome</keyword>
<organism evidence="2 3">
    <name type="scientific">Pseudoalteromonas aurantia 208</name>
    <dbReference type="NCBI Taxonomy" id="1314867"/>
    <lineage>
        <taxon>Bacteria</taxon>
        <taxon>Pseudomonadati</taxon>
        <taxon>Pseudomonadota</taxon>
        <taxon>Gammaproteobacteria</taxon>
        <taxon>Alteromonadales</taxon>
        <taxon>Pseudoalteromonadaceae</taxon>
        <taxon>Pseudoalteromonas</taxon>
    </lineage>
</organism>
<evidence type="ECO:0000256" key="1">
    <source>
        <dbReference type="SAM" id="SignalP"/>
    </source>
</evidence>
<gene>
    <name evidence="2" type="ORF">PAUR_a1876</name>
</gene>
<evidence type="ECO:0000313" key="2">
    <source>
        <dbReference type="EMBL" id="MBE0368305.1"/>
    </source>
</evidence>
<protein>
    <submittedName>
        <fullName evidence="2">Uncharacterized protein</fullName>
    </submittedName>
</protein>
<feature type="signal peptide" evidence="1">
    <location>
        <begin position="1"/>
        <end position="26"/>
    </location>
</feature>
<keyword evidence="1" id="KW-0732">Signal</keyword>
<dbReference type="EMBL" id="AQGV01000012">
    <property type="protein sequence ID" value="MBE0368305.1"/>
    <property type="molecule type" value="Genomic_DNA"/>
</dbReference>
<evidence type="ECO:0000313" key="3">
    <source>
        <dbReference type="Proteomes" id="UP000615755"/>
    </source>
</evidence>